<sequence length="112" mass="12108">MLPTTNARKATAAITGLRLGAIALKLPIKIPMELGFAKPQMANVAMPALRACFFLCQIPTRKPSQLTTTFRNVIKPRKATKFAIIPMTMGTALLAPFAAASKMEVSSLEITY</sequence>
<organism evidence="2 3">
    <name type="scientific">Glossina brevipalpis</name>
    <dbReference type="NCBI Taxonomy" id="37001"/>
    <lineage>
        <taxon>Eukaryota</taxon>
        <taxon>Metazoa</taxon>
        <taxon>Ecdysozoa</taxon>
        <taxon>Arthropoda</taxon>
        <taxon>Hexapoda</taxon>
        <taxon>Insecta</taxon>
        <taxon>Pterygota</taxon>
        <taxon>Neoptera</taxon>
        <taxon>Endopterygota</taxon>
        <taxon>Diptera</taxon>
        <taxon>Brachycera</taxon>
        <taxon>Muscomorpha</taxon>
        <taxon>Hippoboscoidea</taxon>
        <taxon>Glossinidae</taxon>
        <taxon>Glossina</taxon>
    </lineage>
</organism>
<dbReference type="AlphaFoldDB" id="A0A1A9WK10"/>
<proteinExistence type="predicted"/>
<keyword evidence="3" id="KW-1185">Reference proteome</keyword>
<dbReference type="EnsemblMetazoa" id="GBRI022539-RA">
    <property type="protein sequence ID" value="GBRI022539-PA"/>
    <property type="gene ID" value="GBRI022539"/>
</dbReference>
<keyword evidence="1" id="KW-0472">Membrane</keyword>
<feature type="transmembrane region" description="Helical" evidence="1">
    <location>
        <begin position="79"/>
        <end position="99"/>
    </location>
</feature>
<protein>
    <submittedName>
        <fullName evidence="2">Uncharacterized protein</fullName>
    </submittedName>
</protein>
<dbReference type="VEuPathDB" id="VectorBase:GBRI022539"/>
<keyword evidence="1" id="KW-0812">Transmembrane</keyword>
<accession>A0A1A9WK10</accession>
<reference evidence="2" key="2">
    <citation type="submission" date="2020-05" db="UniProtKB">
        <authorList>
            <consortium name="EnsemblMetazoa"/>
        </authorList>
    </citation>
    <scope>IDENTIFICATION</scope>
    <source>
        <strain evidence="2">IAEA</strain>
    </source>
</reference>
<evidence type="ECO:0000256" key="1">
    <source>
        <dbReference type="SAM" id="Phobius"/>
    </source>
</evidence>
<evidence type="ECO:0000313" key="3">
    <source>
        <dbReference type="Proteomes" id="UP000091820"/>
    </source>
</evidence>
<dbReference type="Proteomes" id="UP000091820">
    <property type="component" value="Unassembled WGS sequence"/>
</dbReference>
<name>A0A1A9WK10_9MUSC</name>
<evidence type="ECO:0000313" key="2">
    <source>
        <dbReference type="EnsemblMetazoa" id="GBRI022539-PA"/>
    </source>
</evidence>
<keyword evidence="1" id="KW-1133">Transmembrane helix</keyword>
<reference evidence="3" key="1">
    <citation type="submission" date="2014-03" db="EMBL/GenBank/DDBJ databases">
        <authorList>
            <person name="Aksoy S."/>
            <person name="Warren W."/>
            <person name="Wilson R.K."/>
        </authorList>
    </citation>
    <scope>NUCLEOTIDE SEQUENCE [LARGE SCALE GENOMIC DNA]</scope>
    <source>
        <strain evidence="3">IAEA</strain>
    </source>
</reference>